<dbReference type="InterPro" id="IPR007263">
    <property type="entry name" value="DCC1-like"/>
</dbReference>
<dbReference type="PANTHER" id="PTHR33639">
    <property type="entry name" value="THIOL-DISULFIDE OXIDOREDUCTASE DCC"/>
    <property type="match status" value="1"/>
</dbReference>
<proteinExistence type="predicted"/>
<evidence type="ECO:0000313" key="2">
    <source>
        <dbReference type="EMBL" id="MDW4825922.1"/>
    </source>
</evidence>
<accession>A0AAW8NRF6</accession>
<dbReference type="Proteomes" id="UP001271263">
    <property type="component" value="Unassembled WGS sequence"/>
</dbReference>
<dbReference type="Proteomes" id="UP001259340">
    <property type="component" value="Unassembled WGS sequence"/>
</dbReference>
<dbReference type="AlphaFoldDB" id="A0AAW8NRF6"/>
<keyword evidence="4" id="KW-1185">Reference proteome</keyword>
<organism evidence="1 3">
    <name type="scientific">Shewanella fidelis</name>
    <dbReference type="NCBI Taxonomy" id="173509"/>
    <lineage>
        <taxon>Bacteria</taxon>
        <taxon>Pseudomonadati</taxon>
        <taxon>Pseudomonadota</taxon>
        <taxon>Gammaproteobacteria</taxon>
        <taxon>Alteromonadales</taxon>
        <taxon>Shewanellaceae</taxon>
        <taxon>Shewanella</taxon>
    </lineage>
</organism>
<reference evidence="2 4" key="1">
    <citation type="journal article" date="2022" name="bioRxiv">
        <title>Prophages regulate Shewanella fidelis 3313 motility and biofilm formation: implications for gut colonization dynamics in Ciona robusta.</title>
        <authorList>
            <person name="Natarajan O."/>
            <person name="Gibboney S.L."/>
            <person name="Young M.N."/>
            <person name="Lim S.J."/>
            <person name="Pluta N."/>
            <person name="Atkinson C.G."/>
            <person name="Leigh B.A."/>
            <person name="Liberti A."/>
            <person name="Kees E.D."/>
            <person name="Breitbart M."/>
            <person name="Gralnick J.A."/>
            <person name="Dishaw L.J."/>
        </authorList>
    </citation>
    <scope>NUCLEOTIDE SEQUENCE [LARGE SCALE GENOMIC DNA]</scope>
    <source>
        <strain evidence="2 4">JG4066</strain>
    </source>
</reference>
<name>A0AAW8NRF6_9GAMM</name>
<reference evidence="1" key="2">
    <citation type="submission" date="2022-11" db="EMBL/GenBank/DDBJ databases">
        <title>Prophages regulate Shewanella fidelis motility and biofilm formation: implications for gut colonization dynamics in Ciona robusta.</title>
        <authorList>
            <person name="Natarajan O."/>
            <person name="Gibboney S.L."/>
            <person name="Young M.N."/>
            <person name="Lim S.J."/>
            <person name="Pluta N."/>
            <person name="Atkinson C.G.F."/>
            <person name="Leigh B.A."/>
            <person name="Liberti A."/>
            <person name="Kees E."/>
            <person name="Breitbart M."/>
            <person name="Gralnick J."/>
            <person name="Dishaw L.J."/>
        </authorList>
    </citation>
    <scope>NUCLEOTIDE SEQUENCE</scope>
    <source>
        <strain evidence="1">3313</strain>
    </source>
</reference>
<evidence type="ECO:0000313" key="4">
    <source>
        <dbReference type="Proteomes" id="UP001271263"/>
    </source>
</evidence>
<dbReference type="EMBL" id="JAPMLE010000001">
    <property type="protein sequence ID" value="MDR8525370.1"/>
    <property type="molecule type" value="Genomic_DNA"/>
</dbReference>
<dbReference type="InterPro" id="IPR052927">
    <property type="entry name" value="DCC_oxidoreductase"/>
</dbReference>
<dbReference type="RefSeq" id="WP_310655555.1">
    <property type="nucleotide sequence ID" value="NZ_JAPMLA010000012.1"/>
</dbReference>
<comment type="caution">
    <text evidence="1">The sequence shown here is derived from an EMBL/GenBank/DDBJ whole genome shotgun (WGS) entry which is preliminary data.</text>
</comment>
<evidence type="ECO:0000313" key="3">
    <source>
        <dbReference type="Proteomes" id="UP001259340"/>
    </source>
</evidence>
<gene>
    <name evidence="1" type="ORF">OS133_17270</name>
    <name evidence="2" type="ORF">OS134_17775</name>
</gene>
<sequence>MKKSAKQTAVVIFDGACNLCDGAVSVITRHDPHKEFELVALQSIQGQALLSQYQLTDVAMDSVVLIKRQQCYLRSDAVIEIAKRLHGAPHLLRYAVLLPRALRNAIYNFIAKHRYRLFGQKAICRLPKR</sequence>
<dbReference type="EMBL" id="JAPMLD010000010">
    <property type="protein sequence ID" value="MDW4825922.1"/>
    <property type="molecule type" value="Genomic_DNA"/>
</dbReference>
<protein>
    <submittedName>
        <fullName evidence="1">DCC1-like thiol-disulfide oxidoreductase family protein</fullName>
    </submittedName>
</protein>
<dbReference type="GO" id="GO:0015035">
    <property type="term" value="F:protein-disulfide reductase activity"/>
    <property type="evidence" value="ECO:0007669"/>
    <property type="project" value="InterPro"/>
</dbReference>
<evidence type="ECO:0000313" key="1">
    <source>
        <dbReference type="EMBL" id="MDR8525370.1"/>
    </source>
</evidence>
<dbReference type="Pfam" id="PF04134">
    <property type="entry name" value="DCC1-like"/>
    <property type="match status" value="1"/>
</dbReference>
<dbReference type="PANTHER" id="PTHR33639:SF2">
    <property type="entry name" value="DUF393 DOMAIN-CONTAINING PROTEIN"/>
    <property type="match status" value="1"/>
</dbReference>